<proteinExistence type="predicted"/>
<accession>A0A327WMN4</accession>
<dbReference type="Gene3D" id="2.60.40.10">
    <property type="entry name" value="Immunoglobulins"/>
    <property type="match status" value="2"/>
</dbReference>
<dbReference type="InterPro" id="IPR032260">
    <property type="entry name" value="DUF5060"/>
</dbReference>
<feature type="domain" description="DUF5060" evidence="2">
    <location>
        <begin position="168"/>
        <end position="236"/>
    </location>
</feature>
<name>A0A327WMN4_LARAB</name>
<dbReference type="AlphaFoldDB" id="A0A327WMN4"/>
<sequence length="283" mass="30108">MTGHPPSVHTLKATPYSASGKAGTPLIISFTVISSTLSTNDLTGFTLIKASTNADLGPLSDGAQIDLRTTGSLLNVRANPGTSALSKVVFALDGVENYRTEIAAPYMLAGDSDQGSYIWTPSLGPHTLKATPYTPSGQAGTPLVIAFTVFACSPPQEPGNNLTLQGELRQWHKITLAIEGPEASETAADNPFLLYRLNVTFTNGTKRYVVPGYFAAQTGAASGRIWKVHFHPMKPGCDPTVSPCAREPVSPSVRIQMLGKPLQRSTEKPANLPWRPSTRPAPI</sequence>
<dbReference type="EMBL" id="QLMC01000006">
    <property type="protein sequence ID" value="RAJ93263.1"/>
    <property type="molecule type" value="Genomic_DNA"/>
</dbReference>
<dbReference type="Pfam" id="PF16586">
    <property type="entry name" value="DUF5060"/>
    <property type="match status" value="1"/>
</dbReference>
<reference evidence="3 4" key="1">
    <citation type="submission" date="2018-06" db="EMBL/GenBank/DDBJ databases">
        <title>Genomic Encyclopedia of Archaeal and Bacterial Type Strains, Phase II (KMG-II): from individual species to whole genera.</title>
        <authorList>
            <person name="Goeker M."/>
        </authorList>
    </citation>
    <scope>NUCLEOTIDE SEQUENCE [LARGE SCALE GENOMIC DNA]</scope>
    <source>
        <strain evidence="3 4">DSM 21851</strain>
    </source>
</reference>
<gene>
    <name evidence="3" type="ORF">LX87_04775</name>
</gene>
<dbReference type="OrthoDB" id="59486at2"/>
<dbReference type="InterPro" id="IPR013783">
    <property type="entry name" value="Ig-like_fold"/>
</dbReference>
<comment type="caution">
    <text evidence="3">The sequence shown here is derived from an EMBL/GenBank/DDBJ whole genome shotgun (WGS) entry which is preliminary data.</text>
</comment>
<protein>
    <submittedName>
        <fullName evidence="3">Uncharacterized protein DUF5060</fullName>
    </submittedName>
</protein>
<dbReference type="RefSeq" id="WP_111630783.1">
    <property type="nucleotide sequence ID" value="NZ_QLMC01000006.1"/>
</dbReference>
<keyword evidence="4" id="KW-1185">Reference proteome</keyword>
<evidence type="ECO:0000259" key="2">
    <source>
        <dbReference type="Pfam" id="PF16586"/>
    </source>
</evidence>
<evidence type="ECO:0000313" key="4">
    <source>
        <dbReference type="Proteomes" id="UP000248790"/>
    </source>
</evidence>
<feature type="region of interest" description="Disordered" evidence="1">
    <location>
        <begin position="259"/>
        <end position="283"/>
    </location>
</feature>
<evidence type="ECO:0000256" key="1">
    <source>
        <dbReference type="SAM" id="MobiDB-lite"/>
    </source>
</evidence>
<organism evidence="3 4">
    <name type="scientific">Larkinella arboricola</name>
    <dbReference type="NCBI Taxonomy" id="643671"/>
    <lineage>
        <taxon>Bacteria</taxon>
        <taxon>Pseudomonadati</taxon>
        <taxon>Bacteroidota</taxon>
        <taxon>Cytophagia</taxon>
        <taxon>Cytophagales</taxon>
        <taxon>Spirosomataceae</taxon>
        <taxon>Larkinella</taxon>
    </lineage>
</organism>
<dbReference type="Proteomes" id="UP000248790">
    <property type="component" value="Unassembled WGS sequence"/>
</dbReference>
<evidence type="ECO:0000313" key="3">
    <source>
        <dbReference type="EMBL" id="RAJ93263.1"/>
    </source>
</evidence>